<feature type="compositionally biased region" description="Basic residues" evidence="1">
    <location>
        <begin position="396"/>
        <end position="405"/>
    </location>
</feature>
<feature type="region of interest" description="Disordered" evidence="1">
    <location>
        <begin position="112"/>
        <end position="195"/>
    </location>
</feature>
<accession>A0A1Q9DUT9</accession>
<evidence type="ECO:0000313" key="2">
    <source>
        <dbReference type="EMBL" id="OLP98937.1"/>
    </source>
</evidence>
<dbReference type="AlphaFoldDB" id="A0A1Q9DUT9"/>
<proteinExistence type="predicted"/>
<reference evidence="2 3" key="1">
    <citation type="submission" date="2016-02" db="EMBL/GenBank/DDBJ databases">
        <title>Genome analysis of coral dinoflagellate symbionts highlights evolutionary adaptations to a symbiotic lifestyle.</title>
        <authorList>
            <person name="Aranda M."/>
            <person name="Li Y."/>
            <person name="Liew Y.J."/>
            <person name="Baumgarten S."/>
            <person name="Simakov O."/>
            <person name="Wilson M."/>
            <person name="Piel J."/>
            <person name="Ashoor H."/>
            <person name="Bougouffa S."/>
            <person name="Bajic V.B."/>
            <person name="Ryu T."/>
            <person name="Ravasi T."/>
            <person name="Bayer T."/>
            <person name="Micklem G."/>
            <person name="Kim H."/>
            <person name="Bhak J."/>
            <person name="Lajeunesse T.C."/>
            <person name="Voolstra C.R."/>
        </authorList>
    </citation>
    <scope>NUCLEOTIDE SEQUENCE [LARGE SCALE GENOMIC DNA]</scope>
    <source>
        <strain evidence="2 3">CCMP2467</strain>
    </source>
</reference>
<dbReference type="Proteomes" id="UP000186817">
    <property type="component" value="Unassembled WGS sequence"/>
</dbReference>
<evidence type="ECO:0000313" key="3">
    <source>
        <dbReference type="Proteomes" id="UP000186817"/>
    </source>
</evidence>
<gene>
    <name evidence="2" type="ORF">AK812_SmicGene18552</name>
</gene>
<dbReference type="EMBL" id="LSRX01000380">
    <property type="protein sequence ID" value="OLP98937.1"/>
    <property type="molecule type" value="Genomic_DNA"/>
</dbReference>
<feature type="compositionally biased region" description="Acidic residues" evidence="1">
    <location>
        <begin position="167"/>
        <end position="195"/>
    </location>
</feature>
<protein>
    <submittedName>
        <fullName evidence="2">Uncharacterized protein</fullName>
    </submittedName>
</protein>
<feature type="compositionally biased region" description="Acidic residues" evidence="1">
    <location>
        <begin position="453"/>
        <end position="465"/>
    </location>
</feature>
<keyword evidence="3" id="KW-1185">Reference proteome</keyword>
<dbReference type="OrthoDB" id="432509at2759"/>
<feature type="region of interest" description="Disordered" evidence="1">
    <location>
        <begin position="428"/>
        <end position="465"/>
    </location>
</feature>
<feature type="region of interest" description="Disordered" evidence="1">
    <location>
        <begin position="322"/>
        <end position="353"/>
    </location>
</feature>
<name>A0A1Q9DUT9_SYMMI</name>
<comment type="caution">
    <text evidence="2">The sequence shown here is derived from an EMBL/GenBank/DDBJ whole genome shotgun (WGS) entry which is preliminary data.</text>
</comment>
<organism evidence="2 3">
    <name type="scientific">Symbiodinium microadriaticum</name>
    <name type="common">Dinoflagellate</name>
    <name type="synonym">Zooxanthella microadriatica</name>
    <dbReference type="NCBI Taxonomy" id="2951"/>
    <lineage>
        <taxon>Eukaryota</taxon>
        <taxon>Sar</taxon>
        <taxon>Alveolata</taxon>
        <taxon>Dinophyceae</taxon>
        <taxon>Suessiales</taxon>
        <taxon>Symbiodiniaceae</taxon>
        <taxon>Symbiodinium</taxon>
    </lineage>
</organism>
<feature type="compositionally biased region" description="Basic and acidic residues" evidence="1">
    <location>
        <begin position="437"/>
        <end position="452"/>
    </location>
</feature>
<evidence type="ECO:0000256" key="1">
    <source>
        <dbReference type="SAM" id="MobiDB-lite"/>
    </source>
</evidence>
<feature type="region of interest" description="Disordered" evidence="1">
    <location>
        <begin position="394"/>
        <end position="413"/>
    </location>
</feature>
<sequence>MSSEWSLPSTNDKIPDDLQESPDLVQKLFLELDSRIHVPSIEEAGSLCCGGRLQRKPNQWLREAYEASKIERVPHEKHIKQIVAALTSRYHLCDKRVNKTRWIQAEAEGTDMDNCETMPMDFEAVPPEPLDELDSDEMVGSGSEDLKSPSEDEPEPSDVDMKHESEEVANDDDREPDANDDDGSGEDDGSSDEDDEAFRATFQAMKPSAVANLLRAIESHELYPFYCEYREPEGKFSFGPEPVDDVLAWNSWLNKHGATVRTQLAATSAVAATSVGRGRMVPAEVPCESKEAASLDGEALSDSDSDSSGSLLKLVSAARGVELSSSDDSDREKANPALKRSLQIEASPKADDVERSKFTIGGVAALDVNRVQNAALEAVSKPVLTPQQQLEMLKNQRAKSKPKKTTTREEQKEGLAVYQSGWMKVKIQAAKAKNAKPKADKSDGDSPNRDVPDDSDVESESQCDA</sequence>